<evidence type="ECO:0000256" key="9">
    <source>
        <dbReference type="ARBA" id="ARBA00022990"/>
    </source>
</evidence>
<dbReference type="PANTHER" id="PTHR46753">
    <property type="entry name" value="FYVE AND COILED-COIL DOMAIN-CONTAINING PROTEIN 1"/>
    <property type="match status" value="1"/>
</dbReference>
<dbReference type="InterPro" id="IPR036598">
    <property type="entry name" value="GOLD_dom_sf"/>
</dbReference>
<dbReference type="FunFam" id="1.20.58.900:FF:000010">
    <property type="entry name" value="FYVE and coiled-coil domain containing 1"/>
    <property type="match status" value="1"/>
</dbReference>
<keyword evidence="7 15" id="KW-0863">Zinc-finger</keyword>
<dbReference type="InterPro" id="IPR013083">
    <property type="entry name" value="Znf_RING/FYVE/PHD"/>
</dbReference>
<evidence type="ECO:0000256" key="7">
    <source>
        <dbReference type="ARBA" id="ARBA00022771"/>
    </source>
</evidence>
<dbReference type="CDD" id="cd15726">
    <property type="entry name" value="FYVE_FYCO1"/>
    <property type="match status" value="1"/>
</dbReference>
<dbReference type="Pfam" id="PF01363">
    <property type="entry name" value="FYVE"/>
    <property type="match status" value="1"/>
</dbReference>
<reference evidence="21" key="1">
    <citation type="submission" date="2025-08" db="UniProtKB">
        <authorList>
            <consortium name="Ensembl"/>
        </authorList>
    </citation>
    <scope>IDENTIFICATION</scope>
</reference>
<feature type="domain" description="FYVE-type" evidence="18">
    <location>
        <begin position="1105"/>
        <end position="1162"/>
    </location>
</feature>
<dbReference type="PROSITE" id="PS50866">
    <property type="entry name" value="GOLD"/>
    <property type="match status" value="1"/>
</dbReference>
<feature type="region of interest" description="Disordered" evidence="17">
    <location>
        <begin position="1217"/>
        <end position="1239"/>
    </location>
</feature>
<keyword evidence="4" id="KW-0597">Phosphoprotein</keyword>
<proteinExistence type="predicted"/>
<keyword evidence="6" id="KW-0967">Endosome</keyword>
<evidence type="ECO:0000256" key="13">
    <source>
        <dbReference type="ARBA" id="ARBA00055152"/>
    </source>
</evidence>
<feature type="domain" description="GOLD" evidence="20">
    <location>
        <begin position="1260"/>
        <end position="1379"/>
    </location>
</feature>
<dbReference type="GO" id="GO:0005776">
    <property type="term" value="C:autophagosome"/>
    <property type="evidence" value="ECO:0007669"/>
    <property type="project" value="UniProtKB-SubCell"/>
</dbReference>
<dbReference type="GO" id="GO:0008270">
    <property type="term" value="F:zinc ion binding"/>
    <property type="evidence" value="ECO:0007669"/>
    <property type="project" value="UniProtKB-KW"/>
</dbReference>
<dbReference type="InterPro" id="IPR009038">
    <property type="entry name" value="GOLD_dom"/>
</dbReference>
<comment type="function">
    <text evidence="13">May mediate microtubule plus end-directed vesicle transport.</text>
</comment>
<dbReference type="Gene3D" id="2.60.120.680">
    <property type="entry name" value="GOLD domain"/>
    <property type="match status" value="1"/>
</dbReference>
<evidence type="ECO:0000256" key="12">
    <source>
        <dbReference type="ARBA" id="ARBA00023329"/>
    </source>
</evidence>
<evidence type="ECO:0000313" key="22">
    <source>
        <dbReference type="Proteomes" id="UP000694700"/>
    </source>
</evidence>
<name>A0A8C1UZS4_CYPCA</name>
<dbReference type="CDD" id="cd17698">
    <property type="entry name" value="RUN_FYCO1"/>
    <property type="match status" value="1"/>
</dbReference>
<evidence type="ECO:0000256" key="17">
    <source>
        <dbReference type="SAM" id="MobiDB-lite"/>
    </source>
</evidence>
<evidence type="ECO:0000256" key="4">
    <source>
        <dbReference type="ARBA" id="ARBA00022553"/>
    </source>
</evidence>
<feature type="coiled-coil region" evidence="16">
    <location>
        <begin position="1019"/>
        <end position="1078"/>
    </location>
</feature>
<feature type="region of interest" description="Disordered" evidence="17">
    <location>
        <begin position="1173"/>
        <end position="1197"/>
    </location>
</feature>
<dbReference type="SMART" id="SM00064">
    <property type="entry name" value="FYVE"/>
    <property type="match status" value="1"/>
</dbReference>
<organism evidence="21 22">
    <name type="scientific">Cyprinus carpio</name>
    <name type="common">Common carp</name>
    <dbReference type="NCBI Taxonomy" id="7962"/>
    <lineage>
        <taxon>Eukaryota</taxon>
        <taxon>Metazoa</taxon>
        <taxon>Chordata</taxon>
        <taxon>Craniata</taxon>
        <taxon>Vertebrata</taxon>
        <taxon>Euteleostomi</taxon>
        <taxon>Actinopterygii</taxon>
        <taxon>Neopterygii</taxon>
        <taxon>Teleostei</taxon>
        <taxon>Ostariophysi</taxon>
        <taxon>Cypriniformes</taxon>
        <taxon>Cyprinidae</taxon>
        <taxon>Cyprininae</taxon>
        <taxon>Cyprinus</taxon>
    </lineage>
</organism>
<dbReference type="GO" id="GO:1901098">
    <property type="term" value="P:positive regulation of autophagosome maturation"/>
    <property type="evidence" value="ECO:0007669"/>
    <property type="project" value="TreeGrafter"/>
</dbReference>
<evidence type="ECO:0000256" key="3">
    <source>
        <dbReference type="ARBA" id="ARBA00004419"/>
    </source>
</evidence>
<comment type="subcellular location">
    <subcellularLocation>
        <location evidence="3">Cytoplasmic vesicle</location>
        <location evidence="3">Autophagosome</location>
    </subcellularLocation>
    <subcellularLocation>
        <location evidence="1">Endosome</location>
    </subcellularLocation>
    <subcellularLocation>
        <location evidence="2">Lysosome</location>
    </subcellularLocation>
</comment>
<feature type="compositionally biased region" description="Pro residues" evidence="17">
    <location>
        <begin position="1180"/>
        <end position="1197"/>
    </location>
</feature>
<dbReference type="InterPro" id="IPR017455">
    <property type="entry name" value="Znf_FYVE-rel"/>
</dbReference>
<dbReference type="Gene3D" id="3.30.40.10">
    <property type="entry name" value="Zinc/RING finger domain, C3HC4 (zinc finger)"/>
    <property type="match status" value="1"/>
</dbReference>
<dbReference type="InterPro" id="IPR047337">
    <property type="entry name" value="FYVE_FYCO1"/>
</dbReference>
<dbReference type="Pfam" id="PF02759">
    <property type="entry name" value="RUN"/>
    <property type="match status" value="1"/>
</dbReference>
<keyword evidence="5" id="KW-0479">Metal-binding</keyword>
<feature type="domain" description="RUN" evidence="19">
    <location>
        <begin position="38"/>
        <end position="171"/>
    </location>
</feature>
<dbReference type="PROSITE" id="PS50826">
    <property type="entry name" value="RUN"/>
    <property type="match status" value="1"/>
</dbReference>
<dbReference type="GO" id="GO:0005764">
    <property type="term" value="C:lysosome"/>
    <property type="evidence" value="ECO:0007669"/>
    <property type="project" value="UniProtKB-SubCell"/>
</dbReference>
<feature type="compositionally biased region" description="Polar residues" evidence="17">
    <location>
        <begin position="199"/>
        <end position="215"/>
    </location>
</feature>
<evidence type="ECO:0000256" key="5">
    <source>
        <dbReference type="ARBA" id="ARBA00022723"/>
    </source>
</evidence>
<keyword evidence="10 16" id="KW-0175">Coiled coil</keyword>
<dbReference type="Ensembl" id="ENSCCRT00015046115.1">
    <property type="protein sequence ID" value="ENSCCRP00015044609.1"/>
    <property type="gene ID" value="ENSCCRG00015018400.1"/>
</dbReference>
<evidence type="ECO:0000256" key="15">
    <source>
        <dbReference type="PROSITE-ProRule" id="PRU00091"/>
    </source>
</evidence>
<dbReference type="SUPFAM" id="SSF57903">
    <property type="entry name" value="FYVE/PHD zinc finger"/>
    <property type="match status" value="1"/>
</dbReference>
<evidence type="ECO:0000259" key="19">
    <source>
        <dbReference type="PROSITE" id="PS50826"/>
    </source>
</evidence>
<feature type="coiled-coil region" evidence="16">
    <location>
        <begin position="762"/>
        <end position="817"/>
    </location>
</feature>
<keyword evidence="8" id="KW-0862">Zinc</keyword>
<dbReference type="PROSITE" id="PS50178">
    <property type="entry name" value="ZF_FYVE"/>
    <property type="match status" value="1"/>
</dbReference>
<evidence type="ECO:0000256" key="2">
    <source>
        <dbReference type="ARBA" id="ARBA00004371"/>
    </source>
</evidence>
<sequence length="1391" mass="159179">MAAGAAVGEGQIQRIIRDLHDAVSELAKEYKENGEPITDDSSNLHKFSYKLEYLLQFDQKEKTTFLGSRKDYWDYFSDCLAKIRGANDGIRFVKSIPELKTSLGKGRAFIRYSLVHQRLADTLQQCLMNHRVTSDWYNSRSPFLKPHLSVDIINYLYELNDVQFDVASRGHDLDSEWPTFASRTLGMTSSPSHMWKPPSRSSSINSLASTYSQQAHEFPGSPDFGPGLLSDMSVQNSSGLNDSSISAIDELRLELDQSELKQRELLDQVQQFGREAGELQGVVVELQRQLDVSLAAQGNHQELKRNLEVLAESERALSHELEVLRGRESIREASYKDLQDMLAAAERKNEELMARLDGVLDEKGQRAASDFNSAQKIHELLNELKEAEKGRIDAEVKMADWMEKGEQLQTRAEEHRNVMDKLQGALAVREKETSNLQKQLQDLQHSHETMEKQAKVKRKEMQEDKEELEKKVSGLEEQLQTLRTQLKAKESNLLSSIKRVQYLEKESEKLKSDKQNLRETISELENSTKEQGKKIEEYKDTCGKLMEQNSKLLQLSELAALKASEKQLRAQIDDAKVTVDEREQRLREENRSLDERLHKANMQLEESESSIHQLKLENKDLMEVQVTLRASLAAMQEEIRNINSQIAELEKSLGAARCNEAHLTAQLKDKDSQMEDREKLCEELQGRVEELEGHERDLEMEKTKAERALVKQTEMIKTLEAQRTAVEKVQLEQSACHAKETQEMASKFTLLEDQMGLSVKEVSRLQEEVLDLRAKLYSAVEEKDKTQAKLEVTEASCAELRTLTEQLKKQAEEQNRLHVKELLQSSERVDAIALQLNRETSTCKKTTAELTSVQEELAELKAQNERLVLENAETREGLHRVNTEMAELGMTICKLTAEREEAREQWAAEAARIQELQQQGVKETERLNASLVALHQENSSLQEELQQTDKLSETVLELKEMLDKTEGERDAAREEIATVKFQMSTESMTLKNQIKINFSNQLGCICMHYYELLFSFSLSLSTKEALSEVQKEREELKQKLDQVLTETQNQHLRMSAELEDLGQTKVNLEERLIELIRDKDALWQKSDALEFEQKLRAEEQWWLVDKEATHCLGCQGQFTWWLRRHHCRLCGRIFCYYCSNNFVMTKNSKKERCCRECYMQHNAVVERFTKAELNSSSENQPPPLANAVSQPPPPYIPTPRKLDDGVFDIITEEEVNETYDSDSHTTTGSISSDVTPDEQEEMVPTVQDAEITLLKSGELTASVPLDIDEILHFGDGSRELFVKSSCYSAIPITVGDRGPIINWVFSSEPKSISFTVVYRETLETPVEQTKVLIPLTRCNSHKETIQGQLKVRNPGVYTLVFDNSFSRFLSKKVSYHLTIEKSIIYDGSDFP</sequence>
<evidence type="ECO:0000259" key="18">
    <source>
        <dbReference type="PROSITE" id="PS50178"/>
    </source>
</evidence>
<dbReference type="InterPro" id="IPR047336">
    <property type="entry name" value="RUN_FYCO1"/>
</dbReference>
<keyword evidence="9" id="KW-0007">Acetylation</keyword>
<protein>
    <recommendedName>
        <fullName evidence="14">FYVE and coiled-coil domain-containing protein 1</fullName>
    </recommendedName>
</protein>
<evidence type="ECO:0000256" key="10">
    <source>
        <dbReference type="ARBA" id="ARBA00023054"/>
    </source>
</evidence>
<dbReference type="InterPro" id="IPR011011">
    <property type="entry name" value="Znf_FYVE_PHD"/>
</dbReference>
<dbReference type="GO" id="GO:0005770">
    <property type="term" value="C:late endosome"/>
    <property type="evidence" value="ECO:0007669"/>
    <property type="project" value="TreeGrafter"/>
</dbReference>
<keyword evidence="12" id="KW-0968">Cytoplasmic vesicle</keyword>
<evidence type="ECO:0000256" key="14">
    <source>
        <dbReference type="ARBA" id="ARBA00073225"/>
    </source>
</evidence>
<feature type="compositionally biased region" description="Polar residues" evidence="17">
    <location>
        <begin position="1224"/>
        <end position="1234"/>
    </location>
</feature>
<dbReference type="PANTHER" id="PTHR46753:SF2">
    <property type="entry name" value="FYVE AND COILED-COIL DOMAIN-CONTAINING PROTEIN 1"/>
    <property type="match status" value="1"/>
</dbReference>
<dbReference type="GO" id="GO:0072383">
    <property type="term" value="P:plus-end-directed vesicle transport along microtubule"/>
    <property type="evidence" value="ECO:0007669"/>
    <property type="project" value="TreeGrafter"/>
</dbReference>
<evidence type="ECO:0000256" key="6">
    <source>
        <dbReference type="ARBA" id="ARBA00022753"/>
    </source>
</evidence>
<dbReference type="Proteomes" id="UP000694700">
    <property type="component" value="Unplaced"/>
</dbReference>
<evidence type="ECO:0000256" key="11">
    <source>
        <dbReference type="ARBA" id="ARBA00023228"/>
    </source>
</evidence>
<keyword evidence="11" id="KW-0458">Lysosome</keyword>
<evidence type="ECO:0000256" key="8">
    <source>
        <dbReference type="ARBA" id="ARBA00022833"/>
    </source>
</evidence>
<dbReference type="FunFam" id="2.60.120.680:FF:000004">
    <property type="entry name" value="FYVE and coiled-coil domain containing 1"/>
    <property type="match status" value="1"/>
</dbReference>
<dbReference type="InterPro" id="IPR004012">
    <property type="entry name" value="Run_dom"/>
</dbReference>
<evidence type="ECO:0000313" key="21">
    <source>
        <dbReference type="Ensembl" id="ENSCCRP00015044609.1"/>
    </source>
</evidence>
<dbReference type="InterPro" id="IPR000306">
    <property type="entry name" value="Znf_FYVE"/>
</dbReference>
<evidence type="ECO:0000256" key="16">
    <source>
        <dbReference type="SAM" id="Coils"/>
    </source>
</evidence>
<dbReference type="Gene3D" id="1.20.58.900">
    <property type="match status" value="1"/>
</dbReference>
<feature type="coiled-coil region" evidence="16">
    <location>
        <begin position="300"/>
        <end position="722"/>
    </location>
</feature>
<feature type="coiled-coil region" evidence="16">
    <location>
        <begin position="843"/>
        <end position="982"/>
    </location>
</feature>
<evidence type="ECO:0000256" key="1">
    <source>
        <dbReference type="ARBA" id="ARBA00004177"/>
    </source>
</evidence>
<dbReference type="SUPFAM" id="SSF140741">
    <property type="entry name" value="RUN domain-like"/>
    <property type="match status" value="1"/>
</dbReference>
<feature type="region of interest" description="Disordered" evidence="17">
    <location>
        <begin position="188"/>
        <end position="226"/>
    </location>
</feature>
<dbReference type="InterPro" id="IPR037213">
    <property type="entry name" value="Run_dom_sf"/>
</dbReference>
<dbReference type="SUPFAM" id="SSF101576">
    <property type="entry name" value="Supernatant protein factor (SPF), C-terminal domain"/>
    <property type="match status" value="1"/>
</dbReference>
<dbReference type="FunFam" id="3.30.40.10:FF:000341">
    <property type="entry name" value="FYVE and coiled-coil domain containing 1"/>
    <property type="match status" value="1"/>
</dbReference>
<evidence type="ECO:0000259" key="20">
    <source>
        <dbReference type="PROSITE" id="PS50866"/>
    </source>
</evidence>
<accession>A0A8C1UZS4</accession>